<dbReference type="Pfam" id="PF00583">
    <property type="entry name" value="Acetyltransf_1"/>
    <property type="match status" value="1"/>
</dbReference>
<gene>
    <name evidence="2" type="primary">bltD_4</name>
    <name evidence="2" type="ORF">CTLFYP3_02631</name>
</gene>
<dbReference type="PROSITE" id="PS51186">
    <property type="entry name" value="GNAT"/>
    <property type="match status" value="1"/>
</dbReference>
<feature type="domain" description="N-acetyltransferase" evidence="1">
    <location>
        <begin position="3"/>
        <end position="152"/>
    </location>
</feature>
<dbReference type="InterPro" id="IPR000182">
    <property type="entry name" value="GNAT_dom"/>
</dbReference>
<dbReference type="SUPFAM" id="SSF55729">
    <property type="entry name" value="Acyl-CoA N-acyltransferases (Nat)"/>
    <property type="match status" value="1"/>
</dbReference>
<dbReference type="PANTHER" id="PTHR43617">
    <property type="entry name" value="L-AMINO ACID N-ACETYLTRANSFERASE"/>
    <property type="match status" value="1"/>
</dbReference>
<dbReference type="Gene3D" id="3.40.630.30">
    <property type="match status" value="1"/>
</dbReference>
<dbReference type="GO" id="GO:0004145">
    <property type="term" value="F:diamine N-acetyltransferase activity"/>
    <property type="evidence" value="ECO:0007669"/>
    <property type="project" value="UniProtKB-EC"/>
</dbReference>
<keyword evidence="2" id="KW-0012">Acyltransferase</keyword>
<name>A0A6N3FDB6_9CLOT</name>
<dbReference type="RefSeq" id="WP_156627087.1">
    <property type="nucleotide sequence ID" value="NZ_CACRTO010000037.1"/>
</dbReference>
<accession>A0A6N3FDB6</accession>
<evidence type="ECO:0000313" key="2">
    <source>
        <dbReference type="EMBL" id="VYU50052.1"/>
    </source>
</evidence>
<dbReference type="EC" id="2.3.1.57" evidence="2"/>
<proteinExistence type="predicted"/>
<sequence length="152" mass="17914">MSIYLKDINEENLLECALLTTNKEGKHYVFEEFVASNAFSIAQSKIQEGWIVKAIYNEDLMIGFTMYGYCNEYDFYEICRFMIDHKYQGNGFGRISLRKIIEEMKKNEDCKDIYISFDPKNNIARSLYESLGFKDTGKNLEEELLFKLEDIK</sequence>
<evidence type="ECO:0000259" key="1">
    <source>
        <dbReference type="PROSITE" id="PS51186"/>
    </source>
</evidence>
<dbReference type="EMBL" id="CACRTO010000037">
    <property type="protein sequence ID" value="VYU50052.1"/>
    <property type="molecule type" value="Genomic_DNA"/>
</dbReference>
<dbReference type="InterPro" id="IPR016181">
    <property type="entry name" value="Acyl_CoA_acyltransferase"/>
</dbReference>
<organism evidence="2">
    <name type="scientific">Clostridium tertium</name>
    <dbReference type="NCBI Taxonomy" id="1559"/>
    <lineage>
        <taxon>Bacteria</taxon>
        <taxon>Bacillati</taxon>
        <taxon>Bacillota</taxon>
        <taxon>Clostridia</taxon>
        <taxon>Eubacteriales</taxon>
        <taxon>Clostridiaceae</taxon>
        <taxon>Clostridium</taxon>
    </lineage>
</organism>
<protein>
    <submittedName>
        <fullName evidence="2">Spermine/spermidine acetyltransferase</fullName>
        <ecNumber evidence="2">2.3.1.57</ecNumber>
    </submittedName>
</protein>
<dbReference type="InterPro" id="IPR050276">
    <property type="entry name" value="MshD_Acetyltransferase"/>
</dbReference>
<reference evidence="2" key="1">
    <citation type="submission" date="2019-11" db="EMBL/GenBank/DDBJ databases">
        <authorList>
            <person name="Feng L."/>
        </authorList>
    </citation>
    <scope>NUCLEOTIDE SEQUENCE</scope>
    <source>
        <strain evidence="2">CTertiumLFYP3</strain>
    </source>
</reference>
<dbReference type="AlphaFoldDB" id="A0A6N3FDB6"/>
<keyword evidence="2" id="KW-0808">Transferase</keyword>
<dbReference type="CDD" id="cd04301">
    <property type="entry name" value="NAT_SF"/>
    <property type="match status" value="1"/>
</dbReference>